<gene>
    <name evidence="1" type="ORF">pVAPN1572_0150</name>
</gene>
<organism evidence="1">
    <name type="scientific">Rhodococcus hoagii</name>
    <name type="common">Corynebacterium equii</name>
    <dbReference type="NCBI Taxonomy" id="43767"/>
    <lineage>
        <taxon>Bacteria</taxon>
        <taxon>Bacillati</taxon>
        <taxon>Actinomycetota</taxon>
        <taxon>Actinomycetes</taxon>
        <taxon>Mycobacteriales</taxon>
        <taxon>Nocardiaceae</taxon>
        <taxon>Prescottella</taxon>
    </lineage>
</organism>
<sequence length="167" mass="17614">MARDWLTDAQAALTGADDRVTMFETETTEVDCSAGPSWEFGLARPGTAEAMVPDTPLFAEVCRYDKPGGEQTPTLPPLAASGRIDGAELAAVVDAFNAGASPANPRRCGGPSIGDPETLVWTTFHYAAGPTVRVGWSGPCNQSSNGTRTAEGLASEILPYWTNPEWP</sequence>
<evidence type="ECO:0000313" key="1">
    <source>
        <dbReference type="EMBL" id="ARX60051.1"/>
    </source>
</evidence>
<reference evidence="1" key="1">
    <citation type="journal article" date="2017" name="Genome Biol. Evol.">
        <title>Comparative Genomics of Rhodococcus equi Virulence Plasmids Indicates Host-Driven Evolution of the vap Pathogenicity Island.</title>
        <authorList>
            <person name="MacArthur I."/>
            <person name="Anastasi E."/>
            <person name="Alvarez S."/>
            <person name="Scortti M."/>
            <person name="Vazquez-Boland J.A."/>
        </authorList>
    </citation>
    <scope>NUCLEOTIDE SEQUENCE</scope>
    <source>
        <strain evidence="1">PAM1572</strain>
        <plasmid evidence="1">pVAPN1572</plasmid>
    </source>
</reference>
<geneLocation type="plasmid" evidence="1">
    <name>pVAPN1572</name>
</geneLocation>
<dbReference type="EMBL" id="KX443401">
    <property type="protein sequence ID" value="ARX60051.1"/>
    <property type="molecule type" value="Genomic_DNA"/>
</dbReference>
<keyword evidence="1" id="KW-0614">Plasmid</keyword>
<dbReference type="AlphaFoldDB" id="A0A1Z1UYW2"/>
<name>A0A1Z1UYW2_RHOHA</name>
<accession>A0A1Z1UYW2</accession>
<dbReference type="RefSeq" id="WP_172687746.1">
    <property type="nucleotide sequence ID" value="NZ_KX443401.1"/>
</dbReference>
<proteinExistence type="predicted"/>
<protein>
    <submittedName>
        <fullName evidence="1">Putative secreted protein</fullName>
    </submittedName>
</protein>